<dbReference type="InterPro" id="IPR042070">
    <property type="entry name" value="PucR_C-HTH_sf"/>
</dbReference>
<protein>
    <submittedName>
        <fullName evidence="2">GAF domain-containing protein</fullName>
    </submittedName>
</protein>
<evidence type="ECO:0000313" key="3">
    <source>
        <dbReference type="Proteomes" id="UP000247078"/>
    </source>
</evidence>
<dbReference type="SUPFAM" id="SSF55781">
    <property type="entry name" value="GAF domain-like"/>
    <property type="match status" value="1"/>
</dbReference>
<dbReference type="EMBL" id="QGTZ01000003">
    <property type="protein sequence ID" value="PWW43470.1"/>
    <property type="molecule type" value="Genomic_DNA"/>
</dbReference>
<reference evidence="2 3" key="1">
    <citation type="submission" date="2018-05" db="EMBL/GenBank/DDBJ databases">
        <title>Freshwater and sediment microbial communities from various areas in North America, analyzing microbe dynamics in response to fracking.</title>
        <authorList>
            <person name="Lamendella R."/>
        </authorList>
    </citation>
    <scope>NUCLEOTIDE SEQUENCE [LARGE SCALE GENOMIC DNA]</scope>
    <source>
        <strain evidence="2 3">DB-3</strain>
    </source>
</reference>
<comment type="caution">
    <text evidence="2">The sequence shown here is derived from an EMBL/GenBank/DDBJ whole genome shotgun (WGS) entry which is preliminary data.</text>
</comment>
<dbReference type="Proteomes" id="UP000247078">
    <property type="component" value="Unassembled WGS sequence"/>
</dbReference>
<sequence>MLNGILHEILRERLGDCDYEVWSSSNWADWVLIEVVGSRESTPPRFTEILPLQHPKVDQESKDCMLVFLPYNNNICVAIRLFKSWEYSAEDLVTLSSLLYPYYSEAVASKHERALNEIMNSIRDVTQLLDLNELLGRILVSALSVIPYECIGVLWRYDPAIDALTVKARAGEMGEGMLRMKLKPGEGIIGSTFKRGTPKLYNSLSNVEDDFGNMTLENKYHLNSAYDFHNIGSIISVPIKVEGQPDCVLIVYQKGKVPIFTESDVRLLQSFADQVSIAITNAKLYESLSRQNETLIKRDEIHSSLMRLSLQNKGAVSIVSELTRVIGVALTFVDFIDNEWTPKRGKVIHGWSVEKLRSLYESLQHPDYLTWIKGEGEQAHQYLYPIASTNQCLGYLIIQMNTLLEPLQLVALEQGSSILALELMRKQSLAEFYFKKTQQLFNDLRLSQASEDYWNKSGEIGIGPSTSIVVGLMEFADQVNPSTLSVLSVQLISYLREKMPAGTLPIAFGNERRVTVLLMINESNKPGMLEQQFSSLLPGWESRNHVKLFGGLSSVRSGVDAINTGYQEADKALAYQKTRGEKGMIRYTDIGVNRLFIRQSAEDLSAFIAEVFEPLRPAKGQAGGLEETLMTYMACGGSAVQAAAALHIHINTLYQRIHKIEEILGMSLNNQEHMLHLQLACYLRQTYRT</sequence>
<dbReference type="Pfam" id="PF13556">
    <property type="entry name" value="HTH_30"/>
    <property type="match status" value="1"/>
</dbReference>
<proteinExistence type="predicted"/>
<dbReference type="Gene3D" id="1.10.10.2840">
    <property type="entry name" value="PucR C-terminal helix-turn-helix domain"/>
    <property type="match status" value="1"/>
</dbReference>
<evidence type="ECO:0000259" key="1">
    <source>
        <dbReference type="SMART" id="SM00065"/>
    </source>
</evidence>
<dbReference type="SMART" id="SM00065">
    <property type="entry name" value="GAF"/>
    <property type="match status" value="1"/>
</dbReference>
<dbReference type="PANTHER" id="PTHR33744:SF1">
    <property type="entry name" value="DNA-BINDING TRANSCRIPTIONAL ACTIVATOR ADER"/>
    <property type="match status" value="1"/>
</dbReference>
<dbReference type="InterPro" id="IPR025736">
    <property type="entry name" value="PucR_C-HTH_dom"/>
</dbReference>
<dbReference type="Pfam" id="PF13185">
    <property type="entry name" value="GAF_2"/>
    <property type="match status" value="1"/>
</dbReference>
<organism evidence="2 3">
    <name type="scientific">Paenibacillus pabuli</name>
    <dbReference type="NCBI Taxonomy" id="1472"/>
    <lineage>
        <taxon>Bacteria</taxon>
        <taxon>Bacillati</taxon>
        <taxon>Bacillota</taxon>
        <taxon>Bacilli</taxon>
        <taxon>Bacillales</taxon>
        <taxon>Paenibacillaceae</taxon>
        <taxon>Paenibacillus</taxon>
    </lineage>
</organism>
<dbReference type="RefSeq" id="WP_109998994.1">
    <property type="nucleotide sequence ID" value="NZ_QGTZ01000003.1"/>
</dbReference>
<dbReference type="AlphaFoldDB" id="A0A855YDZ5"/>
<evidence type="ECO:0000313" key="2">
    <source>
        <dbReference type="EMBL" id="PWW43470.1"/>
    </source>
</evidence>
<dbReference type="InterPro" id="IPR029016">
    <property type="entry name" value="GAF-like_dom_sf"/>
</dbReference>
<dbReference type="InterPro" id="IPR003018">
    <property type="entry name" value="GAF"/>
</dbReference>
<feature type="domain" description="GAF" evidence="1">
    <location>
        <begin position="130"/>
        <end position="289"/>
    </location>
</feature>
<accession>A0A855YDZ5</accession>
<dbReference type="PANTHER" id="PTHR33744">
    <property type="entry name" value="CARBOHYDRATE DIACID REGULATOR"/>
    <property type="match status" value="1"/>
</dbReference>
<dbReference type="Gene3D" id="3.30.450.40">
    <property type="match status" value="1"/>
</dbReference>
<name>A0A855YDZ5_9BACL</name>
<dbReference type="InterPro" id="IPR051448">
    <property type="entry name" value="CdaR-like_regulators"/>
</dbReference>
<gene>
    <name evidence="2" type="ORF">DET56_103518</name>
</gene>